<sequence length="279" mass="30844">MATASAPAASSRQGPRTLRFPRLHRFLHKGGLELACVLLGGLALWALVSHVIPRPDRYLPSPGTVVYSSFDMLWKGLLPEFIWNTIWRLLIGSGLGILVGIPFGILLGLNRMVSDMFYPILNFFQSIAGIALLPVVMIWWGSSEQTVIFVILYTCLFPIAFNVLVGVRSIPRIYVNALRTLGASRLRIVRDVILPGALPSIATGLRLGIGFAWRAVIAGEMLAGQQGLGWMIFTAQQVDLTAQVILGMAMIGVLWIVLDRYLLRPLEVDTIQRWGLVQR</sequence>
<evidence type="ECO:0000256" key="3">
    <source>
        <dbReference type="ARBA" id="ARBA00022475"/>
    </source>
</evidence>
<dbReference type="GO" id="GO:0055085">
    <property type="term" value="P:transmembrane transport"/>
    <property type="evidence" value="ECO:0007669"/>
    <property type="project" value="InterPro"/>
</dbReference>
<feature type="transmembrane region" description="Helical" evidence="7">
    <location>
        <begin position="240"/>
        <end position="258"/>
    </location>
</feature>
<keyword evidence="4 7" id="KW-0812">Transmembrane</keyword>
<feature type="transmembrane region" description="Helical" evidence="7">
    <location>
        <begin position="147"/>
        <end position="167"/>
    </location>
</feature>
<dbReference type="AlphaFoldDB" id="A0A932I228"/>
<evidence type="ECO:0000259" key="8">
    <source>
        <dbReference type="PROSITE" id="PS50928"/>
    </source>
</evidence>
<organism evidence="9 10">
    <name type="scientific">Tectimicrobiota bacterium</name>
    <dbReference type="NCBI Taxonomy" id="2528274"/>
    <lineage>
        <taxon>Bacteria</taxon>
        <taxon>Pseudomonadati</taxon>
        <taxon>Nitrospinota/Tectimicrobiota group</taxon>
        <taxon>Candidatus Tectimicrobiota</taxon>
    </lineage>
</organism>
<dbReference type="InterPro" id="IPR000515">
    <property type="entry name" value="MetI-like"/>
</dbReference>
<keyword evidence="2 7" id="KW-0813">Transport</keyword>
<dbReference type="InterPro" id="IPR035906">
    <property type="entry name" value="MetI-like_sf"/>
</dbReference>
<feature type="transmembrane region" description="Helical" evidence="7">
    <location>
        <begin position="121"/>
        <end position="141"/>
    </location>
</feature>
<dbReference type="PROSITE" id="PS50928">
    <property type="entry name" value="ABC_TM1"/>
    <property type="match status" value="1"/>
</dbReference>
<evidence type="ECO:0000256" key="6">
    <source>
        <dbReference type="ARBA" id="ARBA00023136"/>
    </source>
</evidence>
<reference evidence="9" key="1">
    <citation type="submission" date="2020-07" db="EMBL/GenBank/DDBJ databases">
        <title>Huge and variable diversity of episymbiotic CPR bacteria and DPANN archaea in groundwater ecosystems.</title>
        <authorList>
            <person name="He C.Y."/>
            <person name="Keren R."/>
            <person name="Whittaker M."/>
            <person name="Farag I.F."/>
            <person name="Doudna J."/>
            <person name="Cate J.H.D."/>
            <person name="Banfield J.F."/>
        </authorList>
    </citation>
    <scope>NUCLEOTIDE SEQUENCE</scope>
    <source>
        <strain evidence="9">NC_groundwater_763_Ag_S-0.2um_68_21</strain>
    </source>
</reference>
<gene>
    <name evidence="9" type="ORF">HYZ11_18365</name>
</gene>
<evidence type="ECO:0000313" key="9">
    <source>
        <dbReference type="EMBL" id="MBI3129577.1"/>
    </source>
</evidence>
<proteinExistence type="inferred from homology"/>
<comment type="caution">
    <text evidence="9">The sequence shown here is derived from an EMBL/GenBank/DDBJ whole genome shotgun (WGS) entry which is preliminary data.</text>
</comment>
<keyword evidence="6 7" id="KW-0472">Membrane</keyword>
<feature type="transmembrane region" description="Helical" evidence="7">
    <location>
        <begin position="86"/>
        <end position="109"/>
    </location>
</feature>
<evidence type="ECO:0000256" key="5">
    <source>
        <dbReference type="ARBA" id="ARBA00022989"/>
    </source>
</evidence>
<dbReference type="EMBL" id="JACPUR010000041">
    <property type="protein sequence ID" value="MBI3129577.1"/>
    <property type="molecule type" value="Genomic_DNA"/>
</dbReference>
<feature type="domain" description="ABC transmembrane type-1" evidence="8">
    <location>
        <begin position="82"/>
        <end position="263"/>
    </location>
</feature>
<dbReference type="PANTHER" id="PTHR30151:SF0">
    <property type="entry name" value="ABC TRANSPORTER PERMEASE PROTEIN MJ0413-RELATED"/>
    <property type="match status" value="1"/>
</dbReference>
<dbReference type="Proteomes" id="UP000782312">
    <property type="component" value="Unassembled WGS sequence"/>
</dbReference>
<dbReference type="CDD" id="cd06261">
    <property type="entry name" value="TM_PBP2"/>
    <property type="match status" value="1"/>
</dbReference>
<evidence type="ECO:0000256" key="7">
    <source>
        <dbReference type="RuleBase" id="RU363032"/>
    </source>
</evidence>
<keyword evidence="5 7" id="KW-1133">Transmembrane helix</keyword>
<comment type="subcellular location">
    <subcellularLocation>
        <location evidence="1 7">Cell membrane</location>
        <topology evidence="1 7">Multi-pass membrane protein</topology>
    </subcellularLocation>
</comment>
<dbReference type="PANTHER" id="PTHR30151">
    <property type="entry name" value="ALKANE SULFONATE ABC TRANSPORTER-RELATED, MEMBRANE SUBUNIT"/>
    <property type="match status" value="1"/>
</dbReference>
<dbReference type="Gene3D" id="1.10.3720.10">
    <property type="entry name" value="MetI-like"/>
    <property type="match status" value="1"/>
</dbReference>
<name>A0A932I228_UNCTE</name>
<feature type="transmembrane region" description="Helical" evidence="7">
    <location>
        <begin position="32"/>
        <end position="52"/>
    </location>
</feature>
<feature type="transmembrane region" description="Helical" evidence="7">
    <location>
        <begin position="188"/>
        <end position="213"/>
    </location>
</feature>
<keyword evidence="3" id="KW-1003">Cell membrane</keyword>
<dbReference type="Pfam" id="PF00528">
    <property type="entry name" value="BPD_transp_1"/>
    <property type="match status" value="1"/>
</dbReference>
<comment type="similarity">
    <text evidence="7">Belongs to the binding-protein-dependent transport system permease family.</text>
</comment>
<dbReference type="GO" id="GO:0005886">
    <property type="term" value="C:plasma membrane"/>
    <property type="evidence" value="ECO:0007669"/>
    <property type="project" value="UniProtKB-SubCell"/>
</dbReference>
<accession>A0A932I228</accession>
<dbReference type="SUPFAM" id="SSF161098">
    <property type="entry name" value="MetI-like"/>
    <property type="match status" value="1"/>
</dbReference>
<protein>
    <submittedName>
        <fullName evidence="9">ABC transporter permease</fullName>
    </submittedName>
</protein>
<evidence type="ECO:0000256" key="2">
    <source>
        <dbReference type="ARBA" id="ARBA00022448"/>
    </source>
</evidence>
<evidence type="ECO:0000256" key="1">
    <source>
        <dbReference type="ARBA" id="ARBA00004651"/>
    </source>
</evidence>
<evidence type="ECO:0000313" key="10">
    <source>
        <dbReference type="Proteomes" id="UP000782312"/>
    </source>
</evidence>
<evidence type="ECO:0000256" key="4">
    <source>
        <dbReference type="ARBA" id="ARBA00022692"/>
    </source>
</evidence>